<dbReference type="EMBL" id="CACRXK020005307">
    <property type="protein sequence ID" value="CAB4005761.1"/>
    <property type="molecule type" value="Genomic_DNA"/>
</dbReference>
<reference evidence="1" key="1">
    <citation type="submission" date="2020-04" db="EMBL/GenBank/DDBJ databases">
        <authorList>
            <person name="Alioto T."/>
            <person name="Alioto T."/>
            <person name="Gomez Garrido J."/>
        </authorList>
    </citation>
    <scope>NUCLEOTIDE SEQUENCE</scope>
    <source>
        <strain evidence="1">A484AB</strain>
    </source>
</reference>
<proteinExistence type="predicted"/>
<protein>
    <submittedName>
        <fullName evidence="1">Uncharacterized protein</fullName>
    </submittedName>
</protein>
<accession>A0A7D9IEJ1</accession>
<keyword evidence="2" id="KW-1185">Reference proteome</keyword>
<gene>
    <name evidence="1" type="ORF">PACLA_8A029107</name>
</gene>
<comment type="caution">
    <text evidence="1">The sequence shown here is derived from an EMBL/GenBank/DDBJ whole genome shotgun (WGS) entry which is preliminary data.</text>
</comment>
<dbReference type="AlphaFoldDB" id="A0A7D9IEJ1"/>
<evidence type="ECO:0000313" key="2">
    <source>
        <dbReference type="Proteomes" id="UP001152795"/>
    </source>
</evidence>
<dbReference type="Proteomes" id="UP001152795">
    <property type="component" value="Unassembled WGS sequence"/>
</dbReference>
<evidence type="ECO:0000313" key="1">
    <source>
        <dbReference type="EMBL" id="CAB4005761.1"/>
    </source>
</evidence>
<name>A0A7D9IEJ1_PARCT</name>
<organism evidence="1 2">
    <name type="scientific">Paramuricea clavata</name>
    <name type="common">Red gorgonian</name>
    <name type="synonym">Violescent sea-whip</name>
    <dbReference type="NCBI Taxonomy" id="317549"/>
    <lineage>
        <taxon>Eukaryota</taxon>
        <taxon>Metazoa</taxon>
        <taxon>Cnidaria</taxon>
        <taxon>Anthozoa</taxon>
        <taxon>Octocorallia</taxon>
        <taxon>Malacalcyonacea</taxon>
        <taxon>Plexauridae</taxon>
        <taxon>Paramuricea</taxon>
    </lineage>
</organism>
<sequence>MNQIGREKTHDNLGITKHENFTKDSFAFGKRIMYEKFGTEKIRLTTSKGKTLLLFIPDCLSYEVKKKGKFPILYVKLDDETVFFEENGELIGHREYRDRWFRSDVIVRIESLYVNGDNVSVQIKLHEVRVKPDRSSGDSVSDFGSVSSE</sequence>